<organism evidence="2 3">
    <name type="scientific">Desulfofundulus thermobenzoicus</name>
    <dbReference type="NCBI Taxonomy" id="29376"/>
    <lineage>
        <taxon>Bacteria</taxon>
        <taxon>Bacillati</taxon>
        <taxon>Bacillota</taxon>
        <taxon>Clostridia</taxon>
        <taxon>Eubacteriales</taxon>
        <taxon>Peptococcaceae</taxon>
        <taxon>Desulfofundulus</taxon>
    </lineage>
</organism>
<reference evidence="2 3" key="1">
    <citation type="submission" date="2019-10" db="EMBL/GenBank/DDBJ databases">
        <title>Comparative genomics of sulfur disproportionating microorganisms.</title>
        <authorList>
            <person name="Ward L.M."/>
            <person name="Bertran E."/>
            <person name="Johnston D."/>
        </authorList>
    </citation>
    <scope>NUCLEOTIDE SEQUENCE [LARGE SCALE GENOMIC DNA]</scope>
    <source>
        <strain evidence="2 3">DSM 14055</strain>
    </source>
</reference>
<keyword evidence="3" id="KW-1185">Reference proteome</keyword>
<evidence type="ECO:0000313" key="3">
    <source>
        <dbReference type="Proteomes" id="UP000441717"/>
    </source>
</evidence>
<dbReference type="InterPro" id="IPR036105">
    <property type="entry name" value="DiNase_FeMo-co_biosyn_sf"/>
</dbReference>
<dbReference type="AlphaFoldDB" id="A0A6N7IT30"/>
<comment type="caution">
    <text evidence="2">The sequence shown here is derived from an EMBL/GenBank/DDBJ whole genome shotgun (WGS) entry which is preliminary data.</text>
</comment>
<feature type="domain" description="Dinitrogenase iron-molybdenum cofactor biosynthesis" evidence="1">
    <location>
        <begin position="24"/>
        <end position="98"/>
    </location>
</feature>
<proteinExistence type="predicted"/>
<protein>
    <recommendedName>
        <fullName evidence="1">Dinitrogenase iron-molybdenum cofactor biosynthesis domain-containing protein</fullName>
    </recommendedName>
</protein>
<sequence>MIMRVFIKGGVRMKVALPVKMGLVDKYFERAKTFLILEIEGTAMKKSFFSVNPSQSNRKQVIELFQKSGVKLIIVDKIGTKAKQTLSENGFQVNSPEAAGFLKNIPPAAEGGYPESCPAYLTCAARKGGPVNNLKDSPGTCKKGAAIICNMSTP</sequence>
<gene>
    <name evidence="2" type="ORF">GFC01_13395</name>
</gene>
<evidence type="ECO:0000313" key="2">
    <source>
        <dbReference type="EMBL" id="MQL53234.1"/>
    </source>
</evidence>
<name>A0A6N7IT30_9FIRM</name>
<dbReference type="Proteomes" id="UP000441717">
    <property type="component" value="Unassembled WGS sequence"/>
</dbReference>
<dbReference type="InterPro" id="IPR003731">
    <property type="entry name" value="Di-Nase_FeMo-co_biosynth"/>
</dbReference>
<dbReference type="Gene3D" id="3.30.420.130">
    <property type="entry name" value="Dinitrogenase iron-molybdenum cofactor biosynthesis domain"/>
    <property type="match status" value="1"/>
</dbReference>
<dbReference type="EMBL" id="WHYR01000042">
    <property type="protein sequence ID" value="MQL53234.1"/>
    <property type="molecule type" value="Genomic_DNA"/>
</dbReference>
<evidence type="ECO:0000259" key="1">
    <source>
        <dbReference type="Pfam" id="PF02579"/>
    </source>
</evidence>
<dbReference type="SUPFAM" id="SSF53146">
    <property type="entry name" value="Nitrogenase accessory factor-like"/>
    <property type="match status" value="1"/>
</dbReference>
<dbReference type="Pfam" id="PF02579">
    <property type="entry name" value="Nitro_FeMo-Co"/>
    <property type="match status" value="1"/>
</dbReference>
<accession>A0A6N7IT30</accession>